<sequence>MSDLLFVYGTLRKGHSNKMAAYLASHAEFLTHGWFQGRMYQISYYPGVIASDDEDERAYGEVYRLNDPETSLAILDAYEECSAQHAQPAEYKRITASISAMDGNMFEQVWIYLYQWPITDKPLIKEGDFMKTVSET</sequence>
<dbReference type="SUPFAM" id="SSF110857">
    <property type="entry name" value="Gamma-glutamyl cyclotransferase-like"/>
    <property type="match status" value="1"/>
</dbReference>
<accession>A0ABW3PGD4</accession>
<dbReference type="Gene3D" id="3.10.490.10">
    <property type="entry name" value="Gamma-glutamyl cyclotransferase-like"/>
    <property type="match status" value="1"/>
</dbReference>
<organism evidence="2 3">
    <name type="scientific">Methylophilus flavus</name>
    <dbReference type="NCBI Taxonomy" id="640084"/>
    <lineage>
        <taxon>Bacteria</taxon>
        <taxon>Pseudomonadati</taxon>
        <taxon>Pseudomonadota</taxon>
        <taxon>Betaproteobacteria</taxon>
        <taxon>Nitrosomonadales</taxon>
        <taxon>Methylophilaceae</taxon>
        <taxon>Methylophilus</taxon>
    </lineage>
</organism>
<protein>
    <submittedName>
        <fullName evidence="2">Gamma-glutamylcyclotransferase</fullName>
    </submittedName>
</protein>
<reference evidence="3" key="1">
    <citation type="journal article" date="2019" name="Int. J. Syst. Evol. Microbiol.">
        <title>The Global Catalogue of Microorganisms (GCM) 10K type strain sequencing project: providing services to taxonomists for standard genome sequencing and annotation.</title>
        <authorList>
            <consortium name="The Broad Institute Genomics Platform"/>
            <consortium name="The Broad Institute Genome Sequencing Center for Infectious Disease"/>
            <person name="Wu L."/>
            <person name="Ma J."/>
        </authorList>
    </citation>
    <scope>NUCLEOTIDE SEQUENCE [LARGE SCALE GENOMIC DNA]</scope>
    <source>
        <strain evidence="3">CCUG 58411</strain>
    </source>
</reference>
<gene>
    <name evidence="2" type="ORF">ACFQ2T_14530</name>
</gene>
<name>A0ABW3PGD4_9PROT</name>
<dbReference type="Pfam" id="PF06094">
    <property type="entry name" value="GGACT"/>
    <property type="match status" value="1"/>
</dbReference>
<dbReference type="Proteomes" id="UP001597206">
    <property type="component" value="Unassembled WGS sequence"/>
</dbReference>
<keyword evidence="3" id="KW-1185">Reference proteome</keyword>
<dbReference type="InterPro" id="IPR009288">
    <property type="entry name" value="AIG2-like_dom"/>
</dbReference>
<evidence type="ECO:0000313" key="3">
    <source>
        <dbReference type="Proteomes" id="UP001597206"/>
    </source>
</evidence>
<comment type="caution">
    <text evidence="2">The sequence shown here is derived from an EMBL/GenBank/DDBJ whole genome shotgun (WGS) entry which is preliminary data.</text>
</comment>
<dbReference type="InterPro" id="IPR013024">
    <property type="entry name" value="GGCT-like"/>
</dbReference>
<evidence type="ECO:0000259" key="1">
    <source>
        <dbReference type="Pfam" id="PF06094"/>
    </source>
</evidence>
<dbReference type="RefSeq" id="WP_379035706.1">
    <property type="nucleotide sequence ID" value="NZ_JBHTLN010000007.1"/>
</dbReference>
<proteinExistence type="predicted"/>
<dbReference type="EMBL" id="JBHTLN010000007">
    <property type="protein sequence ID" value="MFD1123730.1"/>
    <property type="molecule type" value="Genomic_DNA"/>
</dbReference>
<evidence type="ECO:0000313" key="2">
    <source>
        <dbReference type="EMBL" id="MFD1123730.1"/>
    </source>
</evidence>
<feature type="domain" description="Gamma-glutamylcyclotransferase AIG2-like" evidence="1">
    <location>
        <begin position="5"/>
        <end position="130"/>
    </location>
</feature>
<dbReference type="InterPro" id="IPR036568">
    <property type="entry name" value="GGCT-like_sf"/>
</dbReference>
<dbReference type="CDD" id="cd06661">
    <property type="entry name" value="GGCT_like"/>
    <property type="match status" value="1"/>
</dbReference>